<name>A0A8S5UV05_9CAUD</name>
<proteinExistence type="predicted"/>
<evidence type="ECO:0008006" key="2">
    <source>
        <dbReference type="Google" id="ProtNLM"/>
    </source>
</evidence>
<reference evidence="1" key="1">
    <citation type="journal article" date="2021" name="Proc. Natl. Acad. Sci. U.S.A.">
        <title>A Catalog of Tens of Thousands of Viruses from Human Metagenomes Reveals Hidden Associations with Chronic Diseases.</title>
        <authorList>
            <person name="Tisza M.J."/>
            <person name="Buck C.B."/>
        </authorList>
    </citation>
    <scope>NUCLEOTIDE SEQUENCE</scope>
    <source>
        <strain evidence="1">CtaDn21</strain>
    </source>
</reference>
<organism evidence="1">
    <name type="scientific">Siphoviridae sp. ctaDn21</name>
    <dbReference type="NCBI Taxonomy" id="2825563"/>
    <lineage>
        <taxon>Viruses</taxon>
        <taxon>Duplodnaviria</taxon>
        <taxon>Heunggongvirae</taxon>
        <taxon>Uroviricota</taxon>
        <taxon>Caudoviricetes</taxon>
    </lineage>
</organism>
<accession>A0A8S5UV05</accession>
<evidence type="ECO:0000313" key="1">
    <source>
        <dbReference type="EMBL" id="DAF98309.1"/>
    </source>
</evidence>
<sequence length="152" mass="16832">MSNNIITAEQFRQKSFQIIPLPGFGKDAEPIYVQIRSAGVMNLIANGRIPNTLLGKVTELFGETQEVTKGNLDMKSITDDQKRKALEKLNKSDSGLQDMAELLRVFAEASLVQPTYAEIGEYMTDDQLMTIFSAMYGEVASAESFRSNEGNV</sequence>
<protein>
    <recommendedName>
        <fullName evidence="2">Tail assembly chaperone</fullName>
    </recommendedName>
</protein>
<dbReference type="EMBL" id="BK016144">
    <property type="protein sequence ID" value="DAF98309.1"/>
    <property type="molecule type" value="Genomic_DNA"/>
</dbReference>